<evidence type="ECO:0000313" key="2">
    <source>
        <dbReference type="EMBL" id="OIQ95521.1"/>
    </source>
</evidence>
<accession>A0A1J5RIB5</accession>
<protein>
    <recommendedName>
        <fullName evidence="1">Transposase IS701-like DDE domain-containing protein</fullName>
    </recommendedName>
</protein>
<comment type="caution">
    <text evidence="2">The sequence shown here is derived from an EMBL/GenBank/DDBJ whole genome shotgun (WGS) entry which is preliminary data.</text>
</comment>
<proteinExistence type="predicted"/>
<sequence>MSASQRFEEYLEHSGDGLGHMDRHTGPMTPRSHNSIARVALLPNYCLLADAGCRVNQEAFRSRFTDMGLPYAVGIKSSAVVWPPGVEPLLPKRSSGMGRSPVMPRRTRPVSLYRSNRWLVRCRLALSRRSVGAKGQTKCSEVALRLFGCAKPVENCSKLDPNLRCQATFLV</sequence>
<dbReference type="Pfam" id="PF13546">
    <property type="entry name" value="DDE_5"/>
    <property type="match status" value="1"/>
</dbReference>
<gene>
    <name evidence="2" type="ORF">GALL_224900</name>
</gene>
<feature type="domain" description="Transposase IS701-like DDE" evidence="1">
    <location>
        <begin position="42"/>
        <end position="112"/>
    </location>
</feature>
<name>A0A1J5RIB5_9ZZZZ</name>
<dbReference type="EMBL" id="MLJW01000165">
    <property type="protein sequence ID" value="OIQ95521.1"/>
    <property type="molecule type" value="Genomic_DNA"/>
</dbReference>
<evidence type="ECO:0000259" key="1">
    <source>
        <dbReference type="Pfam" id="PF13546"/>
    </source>
</evidence>
<dbReference type="InterPro" id="IPR038721">
    <property type="entry name" value="IS701-like_DDE_dom"/>
</dbReference>
<dbReference type="AlphaFoldDB" id="A0A1J5RIB5"/>
<organism evidence="2">
    <name type="scientific">mine drainage metagenome</name>
    <dbReference type="NCBI Taxonomy" id="410659"/>
    <lineage>
        <taxon>unclassified sequences</taxon>
        <taxon>metagenomes</taxon>
        <taxon>ecological metagenomes</taxon>
    </lineage>
</organism>
<reference evidence="2" key="1">
    <citation type="submission" date="2016-10" db="EMBL/GenBank/DDBJ databases">
        <title>Sequence of Gallionella enrichment culture.</title>
        <authorList>
            <person name="Poehlein A."/>
            <person name="Muehling M."/>
            <person name="Daniel R."/>
        </authorList>
    </citation>
    <scope>NUCLEOTIDE SEQUENCE</scope>
</reference>